<accession>A0A9P4MLU2</accession>
<feature type="region of interest" description="Disordered" evidence="7">
    <location>
        <begin position="1112"/>
        <end position="1182"/>
    </location>
</feature>
<reference evidence="9" key="1">
    <citation type="journal article" date="2020" name="Stud. Mycol.">
        <title>101 Dothideomycetes genomes: a test case for predicting lifestyles and emergence of pathogens.</title>
        <authorList>
            <person name="Haridas S."/>
            <person name="Albert R."/>
            <person name="Binder M."/>
            <person name="Bloem J."/>
            <person name="Labutti K."/>
            <person name="Salamov A."/>
            <person name="Andreopoulos B."/>
            <person name="Baker S."/>
            <person name="Barry K."/>
            <person name="Bills G."/>
            <person name="Bluhm B."/>
            <person name="Cannon C."/>
            <person name="Castanera R."/>
            <person name="Culley D."/>
            <person name="Daum C."/>
            <person name="Ezra D."/>
            <person name="Gonzalez J."/>
            <person name="Henrissat B."/>
            <person name="Kuo A."/>
            <person name="Liang C."/>
            <person name="Lipzen A."/>
            <person name="Lutzoni F."/>
            <person name="Magnuson J."/>
            <person name="Mondo S."/>
            <person name="Nolan M."/>
            <person name="Ohm R."/>
            <person name="Pangilinan J."/>
            <person name="Park H.-J."/>
            <person name="Ramirez L."/>
            <person name="Alfaro M."/>
            <person name="Sun H."/>
            <person name="Tritt A."/>
            <person name="Yoshinaga Y."/>
            <person name="Zwiers L.-H."/>
            <person name="Turgeon B."/>
            <person name="Goodwin S."/>
            <person name="Spatafora J."/>
            <person name="Crous P."/>
            <person name="Grigoriev I."/>
        </authorList>
    </citation>
    <scope>NUCLEOTIDE SEQUENCE</scope>
    <source>
        <strain evidence="9">ATCC 74209</strain>
    </source>
</reference>
<feature type="region of interest" description="Disordered" evidence="7">
    <location>
        <begin position="1319"/>
        <end position="1370"/>
    </location>
</feature>
<gene>
    <name evidence="9" type="ORF">GQ43DRAFT_484083</name>
</gene>
<feature type="compositionally biased region" description="Polar residues" evidence="7">
    <location>
        <begin position="1495"/>
        <end position="1517"/>
    </location>
</feature>
<feature type="compositionally biased region" description="Basic and acidic residues" evidence="7">
    <location>
        <begin position="1537"/>
        <end position="1550"/>
    </location>
</feature>
<feature type="compositionally biased region" description="Polar residues" evidence="7">
    <location>
        <begin position="1715"/>
        <end position="1732"/>
    </location>
</feature>
<dbReference type="PANTHER" id="PTHR22928:SF3">
    <property type="entry name" value="TELOMERE-ASSOCIATED PROTEIN RIF1"/>
    <property type="match status" value="1"/>
</dbReference>
<dbReference type="EMBL" id="ML994227">
    <property type="protein sequence ID" value="KAF2197514.1"/>
    <property type="molecule type" value="Genomic_DNA"/>
</dbReference>
<evidence type="ECO:0000313" key="10">
    <source>
        <dbReference type="Proteomes" id="UP000799536"/>
    </source>
</evidence>
<evidence type="ECO:0000259" key="8">
    <source>
        <dbReference type="Pfam" id="PF12231"/>
    </source>
</evidence>
<evidence type="ECO:0000256" key="4">
    <source>
        <dbReference type="ARBA" id="ARBA00022895"/>
    </source>
</evidence>
<dbReference type="InterPro" id="IPR022031">
    <property type="entry name" value="Rif1_N"/>
</dbReference>
<feature type="compositionally biased region" description="Polar residues" evidence="7">
    <location>
        <begin position="1456"/>
        <end position="1476"/>
    </location>
</feature>
<keyword evidence="6" id="KW-0131">Cell cycle</keyword>
<keyword evidence="3" id="KW-0158">Chromosome</keyword>
<feature type="compositionally biased region" description="Basic residues" evidence="7">
    <location>
        <begin position="1602"/>
        <end position="1611"/>
    </location>
</feature>
<evidence type="ECO:0000256" key="2">
    <source>
        <dbReference type="ARBA" id="ARBA00004574"/>
    </source>
</evidence>
<feature type="compositionally biased region" description="Polar residues" evidence="7">
    <location>
        <begin position="1283"/>
        <end position="1293"/>
    </location>
</feature>
<feature type="region of interest" description="Disordered" evidence="7">
    <location>
        <begin position="1"/>
        <end position="20"/>
    </location>
</feature>
<comment type="caution">
    <text evidence="9">The sequence shown here is derived from an EMBL/GenBank/DDBJ whole genome shotgun (WGS) entry which is preliminary data.</text>
</comment>
<dbReference type="GO" id="GO:0000723">
    <property type="term" value="P:telomere maintenance"/>
    <property type="evidence" value="ECO:0007669"/>
    <property type="project" value="TreeGrafter"/>
</dbReference>
<dbReference type="GO" id="GO:0005634">
    <property type="term" value="C:nucleus"/>
    <property type="evidence" value="ECO:0007669"/>
    <property type="project" value="UniProtKB-SubCell"/>
</dbReference>
<dbReference type="Proteomes" id="UP000799536">
    <property type="component" value="Unassembled WGS sequence"/>
</dbReference>
<keyword evidence="10" id="KW-1185">Reference proteome</keyword>
<evidence type="ECO:0000313" key="9">
    <source>
        <dbReference type="EMBL" id="KAF2197514.1"/>
    </source>
</evidence>
<evidence type="ECO:0000256" key="5">
    <source>
        <dbReference type="ARBA" id="ARBA00023242"/>
    </source>
</evidence>
<name>A0A9P4MLU2_9PLEO</name>
<protein>
    <recommendedName>
        <fullName evidence="8">Telomere-associated protein Rif1 N-terminal domain-containing protein</fullName>
    </recommendedName>
</protein>
<feature type="compositionally biased region" description="Low complexity" evidence="7">
    <location>
        <begin position="52"/>
        <end position="66"/>
    </location>
</feature>
<feature type="compositionally biased region" description="Basic and acidic residues" evidence="7">
    <location>
        <begin position="1612"/>
        <end position="1624"/>
    </location>
</feature>
<evidence type="ECO:0000256" key="6">
    <source>
        <dbReference type="ARBA" id="ARBA00023306"/>
    </source>
</evidence>
<feature type="region of interest" description="Disordered" evidence="7">
    <location>
        <begin position="37"/>
        <end position="73"/>
    </location>
</feature>
<proteinExistence type="predicted"/>
<evidence type="ECO:0000256" key="1">
    <source>
        <dbReference type="ARBA" id="ARBA00004123"/>
    </source>
</evidence>
<keyword evidence="5" id="KW-0539">Nucleus</keyword>
<feature type="domain" description="Telomere-associated protein Rif1 N-terminal" evidence="8">
    <location>
        <begin position="152"/>
        <end position="548"/>
    </location>
</feature>
<feature type="compositionally biased region" description="Low complexity" evidence="7">
    <location>
        <begin position="1568"/>
        <end position="1578"/>
    </location>
</feature>
<feature type="region of interest" description="Disordered" evidence="7">
    <location>
        <begin position="1449"/>
        <end position="1767"/>
    </location>
</feature>
<feature type="region of interest" description="Disordered" evidence="7">
    <location>
        <begin position="379"/>
        <end position="401"/>
    </location>
</feature>
<dbReference type="GO" id="GO:0140445">
    <property type="term" value="C:chromosome, telomeric repeat region"/>
    <property type="evidence" value="ECO:0007669"/>
    <property type="project" value="TreeGrafter"/>
</dbReference>
<keyword evidence="4" id="KW-0779">Telomere</keyword>
<dbReference type="Pfam" id="PF12231">
    <property type="entry name" value="Rif1_N"/>
    <property type="match status" value="1"/>
</dbReference>
<evidence type="ECO:0000256" key="7">
    <source>
        <dbReference type="SAM" id="MobiDB-lite"/>
    </source>
</evidence>
<feature type="compositionally biased region" description="Polar residues" evidence="7">
    <location>
        <begin position="1170"/>
        <end position="1179"/>
    </location>
</feature>
<dbReference type="OrthoDB" id="5399929at2759"/>
<organism evidence="9 10">
    <name type="scientific">Delitschia confertaspora ATCC 74209</name>
    <dbReference type="NCBI Taxonomy" id="1513339"/>
    <lineage>
        <taxon>Eukaryota</taxon>
        <taxon>Fungi</taxon>
        <taxon>Dikarya</taxon>
        <taxon>Ascomycota</taxon>
        <taxon>Pezizomycotina</taxon>
        <taxon>Dothideomycetes</taxon>
        <taxon>Pleosporomycetidae</taxon>
        <taxon>Pleosporales</taxon>
        <taxon>Delitschiaceae</taxon>
        <taxon>Delitschia</taxon>
    </lineage>
</organism>
<dbReference type="PANTHER" id="PTHR22928">
    <property type="entry name" value="TELOMERE-ASSOCIATED PROTEIN RIF1"/>
    <property type="match status" value="1"/>
</dbReference>
<feature type="region of interest" description="Disordered" evidence="7">
    <location>
        <begin position="1252"/>
        <end position="1293"/>
    </location>
</feature>
<evidence type="ECO:0000256" key="3">
    <source>
        <dbReference type="ARBA" id="ARBA00022454"/>
    </source>
</evidence>
<comment type="subcellular location">
    <subcellularLocation>
        <location evidence="2">Chromosome</location>
        <location evidence="2">Telomere</location>
    </subcellularLocation>
    <subcellularLocation>
        <location evidence="1">Nucleus</location>
    </subcellularLocation>
</comment>
<sequence length="1823" mass="203769">MVFTKFDSLSCRPPTPPKDIDKAVDEALQFLSDPFETESLPLKPLPRNVFLSTPNTSSPSGPGSEKSSSKRRKRVNFEIPPCPIPKSGLVSHQLTPIRSSPLRSFSQTRVSKPLKSILKPHSPVSTPQPEDGTAVHKFETFAEMLDSMVKLLAQGPRPSKLDAYISLQRTMQAYEKVPDIQSLQAKMGLLTQFIRRDIQASSPTGKGLDTQLVTQALKFLMVLVRIPELKMDDEFCSFTLDRSIQVAAADAEFPKTIINTHLALLMQQNFRLTSMTSSRAEKILDVLQDIDQRVSGFSVQAYRLRVYRKLVQQRPEIMKTRVESWFKLTVQSMLSQQKDIQQSALENAQMAAKLLARERQVGKAVMAIFSYKLPGDHEGKKPRNIDGEEPENLDERKSGKSDGKIFAQSLCQRLSKMLDTEETAVLAPQIWGALTPFLRGSITTCRFIGDWLQLYEKFFLSATVIVRVQANAALNSFIYALNPTYSTDPNWSKFLIQVLETQLLRRNSSTKLQMESATNAYYALLYYSLRKTSEEDDKELDRYWKEYVADFWSRLINNSQKNTLAACRVASSLFAGSRKVWNELRLLEFKHQPIVRLEELPMLNPVWVRRNLGSILKFVEKCLDTAPWSAEGAADEPAKTMWITLLDSLVEAGKKEVITSTESKDAVAHIINLLRREWYMHTSTHAMQQHEEDDWTDKFCFLIETVLQKLGGLQFADKFLTRNTKDEFEVAPTPSHRSRHQGPRLSPLLYFVDLMINQSEDRLSDSIRLRVLEVILVPCFDARKSRFLKLELLKDSISTISPSLKSAVASSFCQRLTAWASACIQETLPESSTQPTSQMGKDYEEAVQILSLGTRFLHNTSDGEDLLISLVDLVRREAGDGAVVLAVIERLSDLILTGLWNQNPQATTTYASILLKSLPKQMSRRTLELGRQSLWPSSPTPGRSAEFDPFSKFYPAIVLTASSTYKHVESMDVNCIRRFITALTVSIQQCSISLLGVYLRKIQNSITCWIQDSERKLRKESQSMKELYKEVAILWRTINAAILQRVPRKDPSAVLAALEPLITSGFLSRRRGIITESARAWNTTFGMEESLTYPSQLEMALRKLHKSVELSLPTFPNNDNEQDDSLSLYGSDTDSMNLEAATSGPRVKDTPLHIRKSLLNPRSSAVPAVSNETTPSRSSGKFRLRHEDSQIQFEPISSLLTSFIGQESQVLTNRQKEMIERQQTTANIFSDMQSRSVEPRETKRTAQLFDVQSDALTGEESGEGKSCTPLKSRAPPGPMNVYLGSSPTPHARSRSQLILSDDAELGTPTAVRSAQLVEENHELGSSPPHLESAMARKDEKTSSSMRASHRQRQQSSLAFDGAGDGRQVSEGVDEDRTLLHENSEDDLPSGINFSDLPSSIVDLELTAQFNADIRAQCAAAAESATHHDLQHMSSDHFVDAPSQQFLSDQVREQRNRQVAQSTFSTSEDHSITSTDISRVGDSFPRPVEIRGPAVQPNSHVQKLQGPTQESVLVSSPRGSKKKRKHSSAETTNQAKKTKNEAMQKDSRPHEPSPTQEDDGLLDCIVVAPSPSVSQSQVSRMATNSPVPIKKEESNETVPSSTPRKKPSRSRKRPADEQPKDEVTMPKRSAPRARSNLSKVVDADQDSTVLVEDTPVPKRSRVSGSEDVSAAKLSSPRTTRASQIKRLSHVQVTPRKVKTVRATSVRSATEDDTAGHSGSPQQKKSTRGYTASEVQGDAAAPLETEHSQSQEQDGDVATPTTEAAPTLRKILTPKSLLGRLKNVLSDLSQLVLGRQEEREFDDVLFEMRKEVHAAGKRGEENERK</sequence>